<dbReference type="PANTHER" id="PTHR40048">
    <property type="entry name" value="RHAMNOSYL O-METHYLTRANSFERASE"/>
    <property type="match status" value="1"/>
</dbReference>
<dbReference type="PANTHER" id="PTHR40048:SF1">
    <property type="entry name" value="RHAMNOSYL O-METHYLTRANSFERASE"/>
    <property type="match status" value="1"/>
</dbReference>
<evidence type="ECO:0000256" key="1">
    <source>
        <dbReference type="ARBA" id="ARBA00022603"/>
    </source>
</evidence>
<dbReference type="SUPFAM" id="SSF53335">
    <property type="entry name" value="S-adenosyl-L-methionine-dependent methyltransferases"/>
    <property type="match status" value="1"/>
</dbReference>
<dbReference type="InterPro" id="IPR007072">
    <property type="entry name" value="RNMT_CmcI"/>
</dbReference>
<dbReference type="GO" id="GO:0008168">
    <property type="term" value="F:methyltransferase activity"/>
    <property type="evidence" value="ECO:0007669"/>
    <property type="project" value="UniProtKB-KW"/>
</dbReference>
<name>A7HYG7_PARL1</name>
<protein>
    <submittedName>
        <fullName evidence="3">Cephalosporin hydroxylase</fullName>
    </submittedName>
</protein>
<dbReference type="GO" id="GO:0008610">
    <property type="term" value="P:lipid biosynthetic process"/>
    <property type="evidence" value="ECO:0007669"/>
    <property type="project" value="InterPro"/>
</dbReference>
<reference evidence="3 4" key="1">
    <citation type="journal article" date="2011" name="Stand. Genomic Sci.">
        <title>Complete genome sequence of Parvibaculum lavamentivorans type strain (DS-1(T)).</title>
        <authorList>
            <person name="Schleheck D."/>
            <person name="Weiss M."/>
            <person name="Pitluck S."/>
            <person name="Bruce D."/>
            <person name="Land M.L."/>
            <person name="Han S."/>
            <person name="Saunders E."/>
            <person name="Tapia R."/>
            <person name="Detter C."/>
            <person name="Brettin T."/>
            <person name="Han J."/>
            <person name="Woyke T."/>
            <person name="Goodwin L."/>
            <person name="Pennacchio L."/>
            <person name="Nolan M."/>
            <person name="Cook A.M."/>
            <person name="Kjelleberg S."/>
            <person name="Thomas T."/>
        </authorList>
    </citation>
    <scope>NUCLEOTIDE SEQUENCE [LARGE SCALE GENOMIC DNA]</scope>
    <source>
        <strain evidence="4">DS-1 / DSM 13023 / NCIMB 13966</strain>
    </source>
</reference>
<dbReference type="EMBL" id="CP000774">
    <property type="protein sequence ID" value="ABS64950.1"/>
    <property type="molecule type" value="Genomic_DNA"/>
</dbReference>
<proteinExistence type="predicted"/>
<gene>
    <name evidence="3" type="ordered locus">Plav_3346</name>
</gene>
<evidence type="ECO:0000313" key="3">
    <source>
        <dbReference type="EMBL" id="ABS64950.1"/>
    </source>
</evidence>
<dbReference type="OrthoDB" id="189417at2"/>
<accession>A7HYG7</accession>
<keyword evidence="4" id="KW-1185">Reference proteome</keyword>
<dbReference type="GO" id="GO:0071770">
    <property type="term" value="P:DIM/DIP cell wall layer assembly"/>
    <property type="evidence" value="ECO:0007669"/>
    <property type="project" value="TreeGrafter"/>
</dbReference>
<dbReference type="Proteomes" id="UP000006377">
    <property type="component" value="Chromosome"/>
</dbReference>
<keyword evidence="2" id="KW-0808">Transferase</keyword>
<dbReference type="Gene3D" id="3.40.50.150">
    <property type="entry name" value="Vaccinia Virus protein VP39"/>
    <property type="match status" value="1"/>
</dbReference>
<dbReference type="InterPro" id="IPR029063">
    <property type="entry name" value="SAM-dependent_MTases_sf"/>
</dbReference>
<dbReference type="eggNOG" id="COG3510">
    <property type="taxonomic scope" value="Bacteria"/>
</dbReference>
<sequence length="254" mass="28163">MKISIDTESRTIEVGDNEKLDLYSDAAFRVLSDLWVKVGWNQKYSYSFSWLGVPIIQLPEDMIRFQEAIFELKPDVIIETGVAHGGSAIFSASLCHLLGHGRVVAVDIEIRPKNRQRIEAHPFAHLITLIEGSSTAPEIVEQVRSHIKPGDKVVVVLDSDHSYKHVTDELAAYAPMVSEGSWIIATDGVMQDLPDVPRGQPGWDKDNPAAAARDFVAANPGFVLETPAWPFNESTLSDNITHWPDAWVRRAGKA</sequence>
<dbReference type="KEGG" id="pla:Plav_3346"/>
<evidence type="ECO:0000256" key="2">
    <source>
        <dbReference type="ARBA" id="ARBA00022679"/>
    </source>
</evidence>
<organism evidence="3 4">
    <name type="scientific">Parvibaculum lavamentivorans (strain DS-1 / DSM 13023 / NCIMB 13966)</name>
    <dbReference type="NCBI Taxonomy" id="402881"/>
    <lineage>
        <taxon>Bacteria</taxon>
        <taxon>Pseudomonadati</taxon>
        <taxon>Pseudomonadota</taxon>
        <taxon>Alphaproteobacteria</taxon>
        <taxon>Hyphomicrobiales</taxon>
        <taxon>Parvibaculaceae</taxon>
        <taxon>Parvibaculum</taxon>
    </lineage>
</organism>
<keyword evidence="1" id="KW-0489">Methyltransferase</keyword>
<dbReference type="AlphaFoldDB" id="A7HYG7"/>
<evidence type="ECO:0000313" key="4">
    <source>
        <dbReference type="Proteomes" id="UP000006377"/>
    </source>
</evidence>
<dbReference type="GO" id="GO:0032259">
    <property type="term" value="P:methylation"/>
    <property type="evidence" value="ECO:0007669"/>
    <property type="project" value="UniProtKB-KW"/>
</dbReference>
<dbReference type="Pfam" id="PF04989">
    <property type="entry name" value="RMNT_CmcI"/>
    <property type="match status" value="1"/>
</dbReference>
<dbReference type="HOGENOM" id="CLU_063868_1_0_5"/>
<dbReference type="STRING" id="402881.Plav_3346"/>
<dbReference type="RefSeq" id="WP_012112281.1">
    <property type="nucleotide sequence ID" value="NC_009719.1"/>
</dbReference>
<dbReference type="GO" id="GO:0005886">
    <property type="term" value="C:plasma membrane"/>
    <property type="evidence" value="ECO:0007669"/>
    <property type="project" value="TreeGrafter"/>
</dbReference>